<evidence type="ECO:0000256" key="1">
    <source>
        <dbReference type="SAM" id="MobiDB-lite"/>
    </source>
</evidence>
<organism evidence="2 3">
    <name type="scientific">Dreissena polymorpha</name>
    <name type="common">Zebra mussel</name>
    <name type="synonym">Mytilus polymorpha</name>
    <dbReference type="NCBI Taxonomy" id="45954"/>
    <lineage>
        <taxon>Eukaryota</taxon>
        <taxon>Metazoa</taxon>
        <taxon>Spiralia</taxon>
        <taxon>Lophotrochozoa</taxon>
        <taxon>Mollusca</taxon>
        <taxon>Bivalvia</taxon>
        <taxon>Autobranchia</taxon>
        <taxon>Heteroconchia</taxon>
        <taxon>Euheterodonta</taxon>
        <taxon>Imparidentia</taxon>
        <taxon>Neoheterodontei</taxon>
        <taxon>Myida</taxon>
        <taxon>Dreissenoidea</taxon>
        <taxon>Dreissenidae</taxon>
        <taxon>Dreissena</taxon>
    </lineage>
</organism>
<dbReference type="AlphaFoldDB" id="A0A9D4MAE1"/>
<feature type="region of interest" description="Disordered" evidence="1">
    <location>
        <begin position="16"/>
        <end position="57"/>
    </location>
</feature>
<name>A0A9D4MAE1_DREPO</name>
<keyword evidence="3" id="KW-1185">Reference proteome</keyword>
<feature type="compositionally biased region" description="Low complexity" evidence="1">
    <location>
        <begin position="21"/>
        <end position="35"/>
    </location>
</feature>
<reference evidence="2" key="1">
    <citation type="journal article" date="2019" name="bioRxiv">
        <title>The Genome of the Zebra Mussel, Dreissena polymorpha: A Resource for Invasive Species Research.</title>
        <authorList>
            <person name="McCartney M.A."/>
            <person name="Auch B."/>
            <person name="Kono T."/>
            <person name="Mallez S."/>
            <person name="Zhang Y."/>
            <person name="Obille A."/>
            <person name="Becker A."/>
            <person name="Abrahante J.E."/>
            <person name="Garbe J."/>
            <person name="Badalamenti J.P."/>
            <person name="Herman A."/>
            <person name="Mangelson H."/>
            <person name="Liachko I."/>
            <person name="Sullivan S."/>
            <person name="Sone E.D."/>
            <person name="Koren S."/>
            <person name="Silverstein K.A.T."/>
            <person name="Beckman K.B."/>
            <person name="Gohl D.M."/>
        </authorList>
    </citation>
    <scope>NUCLEOTIDE SEQUENCE</scope>
    <source>
        <strain evidence="2">Duluth1</strain>
        <tissue evidence="2">Whole animal</tissue>
    </source>
</reference>
<protein>
    <submittedName>
        <fullName evidence="2">Uncharacterized protein</fullName>
    </submittedName>
</protein>
<accession>A0A9D4MAE1</accession>
<comment type="caution">
    <text evidence="2">The sequence shown here is derived from an EMBL/GenBank/DDBJ whole genome shotgun (WGS) entry which is preliminary data.</text>
</comment>
<reference evidence="2" key="2">
    <citation type="submission" date="2020-11" db="EMBL/GenBank/DDBJ databases">
        <authorList>
            <person name="McCartney M.A."/>
            <person name="Auch B."/>
            <person name="Kono T."/>
            <person name="Mallez S."/>
            <person name="Becker A."/>
            <person name="Gohl D.M."/>
            <person name="Silverstein K.A.T."/>
            <person name="Koren S."/>
            <person name="Bechman K.B."/>
            <person name="Herman A."/>
            <person name="Abrahante J.E."/>
            <person name="Garbe J."/>
        </authorList>
    </citation>
    <scope>NUCLEOTIDE SEQUENCE</scope>
    <source>
        <strain evidence="2">Duluth1</strain>
        <tissue evidence="2">Whole animal</tissue>
    </source>
</reference>
<evidence type="ECO:0000313" key="2">
    <source>
        <dbReference type="EMBL" id="KAH3873725.1"/>
    </source>
</evidence>
<dbReference type="Proteomes" id="UP000828390">
    <property type="component" value="Unassembled WGS sequence"/>
</dbReference>
<feature type="compositionally biased region" description="Polar residues" evidence="1">
    <location>
        <begin position="42"/>
        <end position="57"/>
    </location>
</feature>
<evidence type="ECO:0000313" key="3">
    <source>
        <dbReference type="Proteomes" id="UP000828390"/>
    </source>
</evidence>
<gene>
    <name evidence="2" type="ORF">DPMN_036962</name>
</gene>
<sequence>MKKAKEDWIEDQCINIDKDFTTGSSKGPSSSSRKPVNPISMLCQTPPETSSATFVNR</sequence>
<dbReference type="EMBL" id="JAIWYP010000002">
    <property type="protein sequence ID" value="KAH3873725.1"/>
    <property type="molecule type" value="Genomic_DNA"/>
</dbReference>
<proteinExistence type="predicted"/>